<dbReference type="CDD" id="cd22231">
    <property type="entry name" value="RHH_NikR_HicB-like"/>
    <property type="match status" value="1"/>
</dbReference>
<evidence type="ECO:0000313" key="2">
    <source>
        <dbReference type="EMBL" id="UJG40982.1"/>
    </source>
</evidence>
<accession>A0A9Y1BLJ2</accession>
<dbReference type="Pfam" id="PF01402">
    <property type="entry name" value="RHH_1"/>
    <property type="match status" value="1"/>
</dbReference>
<protein>
    <submittedName>
        <fullName evidence="2">Ribbon-helix-helix domain-containing protein</fullName>
    </submittedName>
</protein>
<dbReference type="AlphaFoldDB" id="A0A9Y1BLJ2"/>
<dbReference type="EMBL" id="CP084166">
    <property type="protein sequence ID" value="UJG40985.1"/>
    <property type="molecule type" value="Genomic_DNA"/>
</dbReference>
<dbReference type="InterPro" id="IPR010985">
    <property type="entry name" value="Ribbon_hlx_hlx"/>
</dbReference>
<dbReference type="Proteomes" id="UP001201020">
    <property type="component" value="Chromosome"/>
</dbReference>
<dbReference type="GO" id="GO:0006355">
    <property type="term" value="P:regulation of DNA-templated transcription"/>
    <property type="evidence" value="ECO:0007669"/>
    <property type="project" value="InterPro"/>
</dbReference>
<name>A0A9Y1BLJ2_9ARCH</name>
<evidence type="ECO:0000313" key="3">
    <source>
        <dbReference type="EMBL" id="UJG40985.1"/>
    </source>
</evidence>
<feature type="domain" description="Ribbon-helix-helix protein CopG" evidence="1">
    <location>
        <begin position="4"/>
        <end position="45"/>
    </location>
</feature>
<organism evidence="2">
    <name type="scientific">Candidatus Heimdallarchaeum aukensis</name>
    <dbReference type="NCBI Taxonomy" id="2876573"/>
    <lineage>
        <taxon>Archaea</taxon>
        <taxon>Promethearchaeati</taxon>
        <taxon>Candidatus Heimdallarchaeota</taxon>
        <taxon>Candidatus Heimdallarchaeia (ex Rinke et al. 2021) (nom. nud.)</taxon>
        <taxon>Candidatus Heimdallarchaeales</taxon>
        <taxon>Candidatus Heimdallarchaeaceae</taxon>
        <taxon>Candidatus Heimdallarchaeum</taxon>
    </lineage>
</organism>
<reference evidence="2" key="1">
    <citation type="journal article" date="2022" name="Nat. Microbiol.">
        <title>Unique mobile elements and scalable gene flow at the prokaryote-eukaryote boundary revealed by circularized Asgard archaea genomes.</title>
        <authorList>
            <person name="Wu F."/>
            <person name="Speth D.R."/>
            <person name="Philosof A."/>
            <person name="Cremiere A."/>
            <person name="Narayanan A."/>
            <person name="Barco R.A."/>
            <person name="Connon S.A."/>
            <person name="Amend J.P."/>
            <person name="Antoshechkin I.A."/>
            <person name="Orphan V.J."/>
        </authorList>
    </citation>
    <scope>NUCLEOTIDE SEQUENCE</scope>
    <source>
        <strain evidence="2">PM71</strain>
    </source>
</reference>
<gene>
    <name evidence="2" type="ORF">K9W45_00640</name>
    <name evidence="3" type="ORF">K9W45_00660</name>
</gene>
<dbReference type="SUPFAM" id="SSF47598">
    <property type="entry name" value="Ribbon-helix-helix"/>
    <property type="match status" value="1"/>
</dbReference>
<dbReference type="EMBL" id="CP084166">
    <property type="protein sequence ID" value="UJG40982.1"/>
    <property type="molecule type" value="Genomic_DNA"/>
</dbReference>
<evidence type="ECO:0000259" key="1">
    <source>
        <dbReference type="Pfam" id="PF01402"/>
    </source>
</evidence>
<dbReference type="InterPro" id="IPR013321">
    <property type="entry name" value="Arc_rbn_hlx_hlx"/>
</dbReference>
<dbReference type="Gene3D" id="1.10.1220.10">
    <property type="entry name" value="Met repressor-like"/>
    <property type="match status" value="1"/>
</dbReference>
<proteinExistence type="predicted"/>
<dbReference type="InterPro" id="IPR002145">
    <property type="entry name" value="CopG"/>
</dbReference>
<sequence>MKKKLITFKVTEAMMKWIAEMMEKGNYKNRTELIVDALREFLIQERMVEDQEELEAIFERIDE</sequence>